<dbReference type="Proteomes" id="UP000450000">
    <property type="component" value="Unassembled WGS sequence"/>
</dbReference>
<sequence length="79" mass="7901">MPGTTPRSSWKAVLLTPAIAAGALTVSPASATTGEIAGDGAYASIYNRDADYNAGRWTPWGEVAGGATNAKAITATTTS</sequence>
<feature type="chain" id="PRO_5026807863" description="Pectate lyase" evidence="1">
    <location>
        <begin position="32"/>
        <end position="79"/>
    </location>
</feature>
<proteinExistence type="predicted"/>
<evidence type="ECO:0000256" key="1">
    <source>
        <dbReference type="SAM" id="SignalP"/>
    </source>
</evidence>
<feature type="signal peptide" evidence="1">
    <location>
        <begin position="1"/>
        <end position="31"/>
    </location>
</feature>
<accession>A0A6N7L216</accession>
<dbReference type="RefSeq" id="WP_153466963.1">
    <property type="nucleotide sequence ID" value="NZ_WBOF01000002.1"/>
</dbReference>
<name>A0A6N7L216_9ACTN</name>
<keyword evidence="3" id="KW-1185">Reference proteome</keyword>
<organism evidence="2 3">
    <name type="scientific">Streptomyces kaniharaensis</name>
    <dbReference type="NCBI Taxonomy" id="212423"/>
    <lineage>
        <taxon>Bacteria</taxon>
        <taxon>Bacillati</taxon>
        <taxon>Actinomycetota</taxon>
        <taxon>Actinomycetes</taxon>
        <taxon>Kitasatosporales</taxon>
        <taxon>Streptomycetaceae</taxon>
        <taxon>Streptomyces</taxon>
    </lineage>
</organism>
<comment type="caution">
    <text evidence="2">The sequence shown here is derived from an EMBL/GenBank/DDBJ whole genome shotgun (WGS) entry which is preliminary data.</text>
</comment>
<evidence type="ECO:0008006" key="4">
    <source>
        <dbReference type="Google" id="ProtNLM"/>
    </source>
</evidence>
<gene>
    <name evidence="2" type="ORF">F7Q99_29415</name>
</gene>
<evidence type="ECO:0000313" key="3">
    <source>
        <dbReference type="Proteomes" id="UP000450000"/>
    </source>
</evidence>
<protein>
    <recommendedName>
        <fullName evidence="4">Pectate lyase</fullName>
    </recommendedName>
</protein>
<reference evidence="2 3" key="1">
    <citation type="submission" date="2019-09" db="EMBL/GenBank/DDBJ databases">
        <title>Genome Sequences of Streptomyces kaniharaensis ATCC 21070.</title>
        <authorList>
            <person name="Zhu W."/>
            <person name="De Crecy-Lagard V."/>
            <person name="Richards N.G."/>
        </authorList>
    </citation>
    <scope>NUCLEOTIDE SEQUENCE [LARGE SCALE GENOMIC DNA]</scope>
    <source>
        <strain evidence="2 3">SF-557</strain>
    </source>
</reference>
<evidence type="ECO:0000313" key="2">
    <source>
        <dbReference type="EMBL" id="MQS16234.1"/>
    </source>
</evidence>
<dbReference type="AlphaFoldDB" id="A0A6N7L216"/>
<keyword evidence="1" id="KW-0732">Signal</keyword>
<dbReference type="EMBL" id="WBOF01000002">
    <property type="protein sequence ID" value="MQS16234.1"/>
    <property type="molecule type" value="Genomic_DNA"/>
</dbReference>